<dbReference type="InterPro" id="IPR036390">
    <property type="entry name" value="WH_DNA-bd_sf"/>
</dbReference>
<dbReference type="Proteomes" id="UP000182829">
    <property type="component" value="Unassembled WGS sequence"/>
</dbReference>
<dbReference type="InterPro" id="IPR036388">
    <property type="entry name" value="WH-like_DNA-bd_sf"/>
</dbReference>
<evidence type="ECO:0000313" key="2">
    <source>
        <dbReference type="EMBL" id="SFJ00394.1"/>
    </source>
</evidence>
<accession>A0A1I3MTF8</accession>
<protein>
    <submittedName>
        <fullName evidence="2">Uncharacterized protein</fullName>
    </submittedName>
</protein>
<proteinExistence type="predicted"/>
<feature type="compositionally biased region" description="Basic and acidic residues" evidence="1">
    <location>
        <begin position="147"/>
        <end position="163"/>
    </location>
</feature>
<sequence>MGLDELEAFLRKKGAAELITEIGTGTATFNTLADAVAVSGSTMSSRLSEGVEREVLTVSHRPTEHGTEKRYALTILGRRVHDWAVQTEFERKVRELRRVRQERETAFEQLVGKINRDMEIRKMVVDVDPLVDEDVDLPEGTSVVQKEPSEEALREAHFERMEESLESITDDQSEGNSE</sequence>
<evidence type="ECO:0000256" key="1">
    <source>
        <dbReference type="SAM" id="MobiDB-lite"/>
    </source>
</evidence>
<dbReference type="Gene3D" id="1.10.10.10">
    <property type="entry name" value="Winged helix-like DNA-binding domain superfamily/Winged helix DNA-binding domain"/>
    <property type="match status" value="1"/>
</dbReference>
<dbReference type="AlphaFoldDB" id="A0A1I3MTF8"/>
<dbReference type="EMBL" id="FORO01000011">
    <property type="protein sequence ID" value="SFJ00394.1"/>
    <property type="molecule type" value="Genomic_DNA"/>
</dbReference>
<dbReference type="OMA" id="FERMEES"/>
<feature type="compositionally biased region" description="Acidic residues" evidence="1">
    <location>
        <begin position="164"/>
        <end position="178"/>
    </location>
</feature>
<name>A0A1I3MTF8_9EURY</name>
<dbReference type="OrthoDB" id="192153at2157"/>
<organism evidence="2 3">
    <name type="scientific">Natronobacterium gregoryi</name>
    <dbReference type="NCBI Taxonomy" id="44930"/>
    <lineage>
        <taxon>Archaea</taxon>
        <taxon>Methanobacteriati</taxon>
        <taxon>Methanobacteriota</taxon>
        <taxon>Stenosarchaea group</taxon>
        <taxon>Halobacteria</taxon>
        <taxon>Halobacteriales</taxon>
        <taxon>Natrialbaceae</taxon>
        <taxon>Natronobacterium</taxon>
    </lineage>
</organism>
<evidence type="ECO:0000313" key="3">
    <source>
        <dbReference type="Proteomes" id="UP000182829"/>
    </source>
</evidence>
<feature type="region of interest" description="Disordered" evidence="1">
    <location>
        <begin position="138"/>
        <end position="178"/>
    </location>
</feature>
<reference evidence="2 3" key="1">
    <citation type="submission" date="2016-10" db="EMBL/GenBank/DDBJ databases">
        <authorList>
            <person name="de Groot N.N."/>
        </authorList>
    </citation>
    <scope>NUCLEOTIDE SEQUENCE [LARGE SCALE GENOMIC DNA]</scope>
    <source>
        <strain evidence="2 3">SP2</strain>
    </source>
</reference>
<dbReference type="RefSeq" id="WP_005579635.1">
    <property type="nucleotide sequence ID" value="NZ_FORO01000011.1"/>
</dbReference>
<gene>
    <name evidence="2" type="ORF">SAMN05443661_11121</name>
</gene>
<dbReference type="SUPFAM" id="SSF46785">
    <property type="entry name" value="Winged helix' DNA-binding domain"/>
    <property type="match status" value="1"/>
</dbReference>
<dbReference type="GeneID" id="14208359"/>